<dbReference type="Pfam" id="PF20256">
    <property type="entry name" value="MoCoBD_2"/>
    <property type="match status" value="1"/>
</dbReference>
<dbReference type="Gene3D" id="3.30.365.10">
    <property type="entry name" value="Aldehyde oxidase/xanthine dehydrogenase, molybdopterin binding domain"/>
    <property type="match status" value="1"/>
</dbReference>
<dbReference type="AlphaFoldDB" id="X0YDX8"/>
<dbReference type="InterPro" id="IPR037165">
    <property type="entry name" value="AldOxase/xan_DH_Mopterin-bd_sf"/>
</dbReference>
<sequence length="184" mass="19792">VATACTKGFQVIGIGLNPDSDTIKDEKTGEILQYYAVAAVVVEVEVDTDTGELNVLRVSSANDCGRAINPTNVENQIDLGIIMGNGWIRSENFVIDQSTGVMLNPNLLDYKLMTILDIPRPDDIKKSILELPSAWGAYGAKGFSETAMVAIAPAIANAVYNAIGVRIRGDHFTPERILEALGKL</sequence>
<evidence type="ECO:0000313" key="2">
    <source>
        <dbReference type="EMBL" id="GAG46928.1"/>
    </source>
</evidence>
<dbReference type="PANTHER" id="PTHR47495:SF2">
    <property type="entry name" value="ALDEHYDE DEHYDROGENASE"/>
    <property type="match status" value="1"/>
</dbReference>
<evidence type="ECO:0000259" key="1">
    <source>
        <dbReference type="Pfam" id="PF20256"/>
    </source>
</evidence>
<reference evidence="2" key="1">
    <citation type="journal article" date="2014" name="Front. Microbiol.">
        <title>High frequency of phylogenetically diverse reductive dehalogenase-homologous genes in deep subseafloor sedimentary metagenomes.</title>
        <authorList>
            <person name="Kawai M."/>
            <person name="Futagami T."/>
            <person name="Toyoda A."/>
            <person name="Takaki Y."/>
            <person name="Nishi S."/>
            <person name="Hori S."/>
            <person name="Arai W."/>
            <person name="Tsubouchi T."/>
            <person name="Morono Y."/>
            <person name="Uchiyama I."/>
            <person name="Ito T."/>
            <person name="Fujiyama A."/>
            <person name="Inagaki F."/>
            <person name="Takami H."/>
        </authorList>
    </citation>
    <scope>NUCLEOTIDE SEQUENCE</scope>
    <source>
        <strain evidence="2">Expedition CK06-06</strain>
    </source>
</reference>
<feature type="domain" description="Aldehyde oxidase/xanthine dehydrogenase second molybdopterin binding" evidence="1">
    <location>
        <begin position="24"/>
        <end position="119"/>
    </location>
</feature>
<feature type="non-terminal residue" evidence="2">
    <location>
        <position position="1"/>
    </location>
</feature>
<organism evidence="2">
    <name type="scientific">marine sediment metagenome</name>
    <dbReference type="NCBI Taxonomy" id="412755"/>
    <lineage>
        <taxon>unclassified sequences</taxon>
        <taxon>metagenomes</taxon>
        <taxon>ecological metagenomes</taxon>
    </lineage>
</organism>
<dbReference type="PANTHER" id="PTHR47495">
    <property type="entry name" value="ALDEHYDE DEHYDROGENASE"/>
    <property type="match status" value="1"/>
</dbReference>
<dbReference type="InterPro" id="IPR046867">
    <property type="entry name" value="AldOxase/xan_DH_MoCoBD2"/>
</dbReference>
<gene>
    <name evidence="2" type="ORF">S01H1_80333</name>
</gene>
<proteinExistence type="predicted"/>
<dbReference type="EMBL" id="BARS01054239">
    <property type="protein sequence ID" value="GAG46928.1"/>
    <property type="molecule type" value="Genomic_DNA"/>
</dbReference>
<comment type="caution">
    <text evidence="2">The sequence shown here is derived from an EMBL/GenBank/DDBJ whole genome shotgun (WGS) entry which is preliminary data.</text>
</comment>
<dbReference type="InterPro" id="IPR052516">
    <property type="entry name" value="N-heterocyclic_Hydroxylase"/>
</dbReference>
<dbReference type="SUPFAM" id="SSF56003">
    <property type="entry name" value="Molybdenum cofactor-binding domain"/>
    <property type="match status" value="1"/>
</dbReference>
<accession>X0YDX8</accession>
<protein>
    <recommendedName>
        <fullName evidence="1">Aldehyde oxidase/xanthine dehydrogenase second molybdopterin binding domain-containing protein</fullName>
    </recommendedName>
</protein>
<dbReference type="GO" id="GO:0016491">
    <property type="term" value="F:oxidoreductase activity"/>
    <property type="evidence" value="ECO:0007669"/>
    <property type="project" value="InterPro"/>
</dbReference>
<name>X0YDX8_9ZZZZ</name>